<dbReference type="InterPro" id="IPR022033">
    <property type="entry name" value="Rav1p_C"/>
</dbReference>
<organism evidence="13 14">
    <name type="scientific">Auxenochlorella protothecoides</name>
    <name type="common">Green microalga</name>
    <name type="synonym">Chlorella protothecoides</name>
    <dbReference type="NCBI Taxonomy" id="3075"/>
    <lineage>
        <taxon>Eukaryota</taxon>
        <taxon>Viridiplantae</taxon>
        <taxon>Chlorophyta</taxon>
        <taxon>core chlorophytes</taxon>
        <taxon>Trebouxiophyceae</taxon>
        <taxon>Chlorellales</taxon>
        <taxon>Chlorellaceae</taxon>
        <taxon>Auxenochlorella</taxon>
    </lineage>
</organism>
<dbReference type="PANTHER" id="PTHR31352">
    <property type="entry name" value="BETA-AMYLASE 1, CHLOROPLASTIC"/>
    <property type="match status" value="1"/>
</dbReference>
<dbReference type="GO" id="GO:0016161">
    <property type="term" value="F:beta-amylase activity"/>
    <property type="evidence" value="ECO:0007669"/>
    <property type="project" value="UniProtKB-EC"/>
</dbReference>
<feature type="binding site" evidence="9">
    <location>
        <position position="104"/>
    </location>
    <ligand>
        <name>substrate</name>
    </ligand>
</feature>
<dbReference type="PANTHER" id="PTHR31352:SF1">
    <property type="entry name" value="BETA-AMYLASE 3, CHLOROPLASTIC"/>
    <property type="match status" value="1"/>
</dbReference>
<evidence type="ECO:0000259" key="12">
    <source>
        <dbReference type="Pfam" id="PF12234"/>
    </source>
</evidence>
<dbReference type="Pfam" id="PF12234">
    <property type="entry name" value="Rav1p_C"/>
    <property type="match status" value="1"/>
</dbReference>
<comment type="similarity">
    <text evidence="2 10">Belongs to the glycosyl hydrolase 14 family.</text>
</comment>
<dbReference type="InterPro" id="IPR036322">
    <property type="entry name" value="WD40_repeat_dom_sf"/>
</dbReference>
<feature type="region of interest" description="Disordered" evidence="11">
    <location>
        <begin position="1625"/>
        <end position="1646"/>
    </location>
</feature>
<feature type="region of interest" description="Disordered" evidence="11">
    <location>
        <begin position="232"/>
        <end position="252"/>
    </location>
</feature>
<feature type="compositionally biased region" description="Low complexity" evidence="11">
    <location>
        <begin position="298"/>
        <end position="313"/>
    </location>
</feature>
<dbReference type="Pfam" id="PF01373">
    <property type="entry name" value="Glyco_hydro_14"/>
    <property type="match status" value="2"/>
</dbReference>
<feature type="binding site" evidence="9">
    <location>
        <position position="396"/>
    </location>
    <ligand>
        <name>substrate</name>
    </ligand>
</feature>
<dbReference type="InterPro" id="IPR017853">
    <property type="entry name" value="GH"/>
</dbReference>
<dbReference type="Gene3D" id="3.20.20.80">
    <property type="entry name" value="Glycosidases"/>
    <property type="match status" value="2"/>
</dbReference>
<dbReference type="PRINTS" id="PR00750">
    <property type="entry name" value="BETAAMYLASE"/>
</dbReference>
<evidence type="ECO:0000256" key="5">
    <source>
        <dbReference type="ARBA" id="ARBA00023277"/>
    </source>
</evidence>
<feature type="region of interest" description="Disordered" evidence="11">
    <location>
        <begin position="2154"/>
        <end position="2174"/>
    </location>
</feature>
<evidence type="ECO:0000256" key="11">
    <source>
        <dbReference type="SAM" id="MobiDB-lite"/>
    </source>
</evidence>
<dbReference type="InterPro" id="IPR018238">
    <property type="entry name" value="Glyco_hydro_14_CS"/>
</dbReference>
<evidence type="ECO:0000256" key="6">
    <source>
        <dbReference type="ARBA" id="ARBA00023295"/>
    </source>
</evidence>
<feature type="compositionally biased region" description="Basic and acidic residues" evidence="11">
    <location>
        <begin position="1821"/>
        <end position="1837"/>
    </location>
</feature>
<feature type="compositionally biased region" description="Polar residues" evidence="11">
    <location>
        <begin position="240"/>
        <end position="250"/>
    </location>
</feature>
<comment type="caution">
    <text evidence="13">The sequence shown here is derived from an EMBL/GenBank/DDBJ whole genome shotgun (WGS) entry which is preliminary data.</text>
</comment>
<feature type="active site" description="Proton acceptor" evidence="8">
    <location>
        <position position="481"/>
    </location>
</feature>
<feature type="compositionally biased region" description="Low complexity" evidence="11">
    <location>
        <begin position="1625"/>
        <end position="1637"/>
    </location>
</feature>
<evidence type="ECO:0000256" key="2">
    <source>
        <dbReference type="ARBA" id="ARBA00005652"/>
    </source>
</evidence>
<sequence>MGEEEPASCATTSVPVMVMLPLDTVNADGVFRYASSKWFLPAIRQLAATGIHGVAVDVWWGAVERSPRRYDWSGYRQLFSAIKPLGLKFQVVMSFHACGGNVGDNALVPLPPWVHKVGDSDPDIFFTDRPRESSPGQRNREYISWFAETEPGLLRGRSVMECYIDFMRAFRDEFMGELGSLIEEVVVGSGPCGELRYPAYPETNGWRFPGIGEFQCYDRRALASLARAAGAAGHPEWGNSGPSNAGSYNSHPEETGFFQTWNGGWQSPQGEFFLGWYSDALLEHGERMLTAVTSVFNSPGGSSSGDPSPRSSDTMVGSPHTSVGVGGTPPPANGTPDGMMAAVSFAGMASPGGAGGFSSLRSSVSGENLGGEETAAATAAAARPGPRGACVALSLKLAGVHWWYQTPSHAAELTAGYYNTPERDGYAALCALCARHGAAATLTCVEMCDAQHPPEALCGPEGVLRQVREAAAAHGVPLAGENALPCFMPASVDEAALARILPPLRGCTFLRLTRELMAPSYQEHWVRFMAQMKVNESARPSGDSVPLHTLLVTPVAASPSDPVVLVRWGGGPTALVAAATASELVVVSLAGTLGIGPWESHAGTRTGKVVARRPLPSPLSGCSWTARVDGLFVCLADGTLSMLRLDWPARRLTEHWTIRPPEAQGTLAAGQSPAAPAASAAAPACRDPAVSVWWPPAESGAQGSGARREKLRHPCPVLGLAWSRRLDSFFCMAMVIQGPAQGFYPGSLRAAWAEEEREEEEGDKGSGPGATHDAGDLTPRRAPPDDDLLWLVSRCRAAEGPPGMEPAGTAPHISTLTRVHVVRALQAVVVSSWRAEEGPSSAGPGAVTSAQAVLWGQLEQRRPRGAHHMDSPPSLTCRLEAREGSSTILVLESAAAAPPAVRIDCSRFATAHPRTAGLPPALTLLSAWRGAATGHATPVIDIAGSPYGGQLGSLDSGAPGSASLVPPGVTVLAMSLVSLGHHGRRNGEGVGRAAGAAPGADAGARSYRGPASDGDTRSRPLRRRWRTQDAALALATTGDLVVVGGTGDALVEALPPGTRAVALHAIAVAGGDRGAALLLLETAAQDRAGPRLAWTLRWGKERSLTGCAEGAWGGAEHVRVLGAGLDLLLSAERGALRAWRAVERDGESGAELVPAGLYALPDEATVLVAAAGACGLVAALTGGPALADSTPLADASAGKKAADPPTLLLHVWRGRHAAVQTLPPLARDGVTTAASLAWVPHAVAPALAVVLGADALLYCQQPGGRTIAARHGPLPAHGATTLAALLACGAPGVAVHLLIARAAALEGGAPGGEAEAALQRALAALWAAWSVALRLPALLAGLREATATHVHGWERERNGGQGAGDIGPQHTAEAPWDAAALSPASVARAPQDTGMLDLAAFGMGGAFDAAAPSTAGTQASTEPTGMLDLAAFGMGGFDTAPANAPGMPSTVEPTGMLDLAAFGMGDMGTLHAEASHQGGPLAIEPHTVPALEPVEEEGQLRCSRAQGGTSTASTRSEADPDLPDPERVTAAICRLGSNGGGALARVLAASDSAGHARLDPAGRAFLDLARAAGHHGMPQGGLAASLQLHSGLGLEAVVWALMSGTQEVLLEEALPSLAAAVDGSTAASESGPSAAPSFLGTRADAGHAQPPTWEALRAAGAGFWLRDPGLVLDVGEKLAKAQFAAARKPDACALLYVALGKKATLQGLYRTTNARKQADFLGRDFGLPANAQSAAKNAFVLLGQHRFSLAAAFFLLGGHVSDALDVCVRELSDLQLALFIRRIVVLVMGGKGGGVVKGRSLGAGSDGAAPAGRPPPGPSRLLDRHMSLHQPEHHSQDHASGPNAPAAPHHLEDWGWGAAARAALLGDDAGLLCALCWRVRWERGGALAAAQLPALAAALLPHIVGVEAAVYDVKRERDGDAIDDADHATLLAQQLRGALTAAATSLDAARLPLLALGSAAAAIAIGPAAKEGEETGLSKTLDPLTPFLARLAASALVGLTRSDEAVVPSSNDTSAAFAECALAAAAEARWPLDAGAVAAAAAGMCAALDAEEMAFAPEALPERLGSERDSSCSTLGLGALSRVSSSSRGGGEGTAAAAWELKRQPIVCVDGDRCGALALCSLTSPDELGGRALVVSTHRHGLVASDVIPLESAAHRGAAEAGSRPETPVSTPDVGGFQAPAAQGGIFSRIISHIFDQASWEESEKWGSSTMAESDLGFGGFVGGPTSPHTPPARGHIDGLPELGSMHASALCAHPTRQFFLSADGHGFVHLWQFGEREALASFTPLPPPDLASWGSGSLLSMGSRLFSGSLTSQLGGWGCCQDLAWSPAADAFAAVGEGGVVATWRLGRPKGVDADGHACAEWWHQCLARKGRAVTYIDEAVLAVGGEDASGNLVLWDSRACSAVARLHPTTPGDGVTRLLGPSSGLWSLAAGTVGGAVVALDLRRLSGAAAQPAAVGAGAPPALLWQAAHKKAGAVTALTRLAGGWVAAGYADGDLRMFDPGLPSAPLVLREERAHGARSRRRAAVSGLAGCPEGLVSAGADGAVFLWTLERSPEGQSSDYN</sequence>
<dbReference type="Proteomes" id="UP000279271">
    <property type="component" value="Unassembled WGS sequence"/>
</dbReference>
<feature type="binding site" evidence="9">
    <location>
        <position position="57"/>
    </location>
    <ligand>
        <name>substrate</name>
    </ligand>
</feature>
<reference evidence="14" key="1">
    <citation type="journal article" date="2018" name="Algal Res.">
        <title>Characterization of plant carbon substrate utilization by Auxenochlorella protothecoides.</title>
        <authorList>
            <person name="Vogler B.W."/>
            <person name="Starkenburg S.R."/>
            <person name="Sudasinghe N."/>
            <person name="Schambach J.Y."/>
            <person name="Rollin J.A."/>
            <person name="Pattathil S."/>
            <person name="Barry A.N."/>
        </authorList>
    </citation>
    <scope>NUCLEOTIDE SEQUENCE [LARGE SCALE GENOMIC DNA]</scope>
    <source>
        <strain evidence="14">UTEX 25</strain>
    </source>
</reference>
<feature type="binding site" evidence="9">
    <location>
        <position position="443"/>
    </location>
    <ligand>
        <name>substrate</name>
    </ligand>
</feature>
<keyword evidence="6 10" id="KW-0326">Glycosidase</keyword>
<dbReference type="SUPFAM" id="SSF50978">
    <property type="entry name" value="WD40 repeat-like"/>
    <property type="match status" value="1"/>
</dbReference>
<protein>
    <recommendedName>
        <fullName evidence="3 10">Beta-amylase</fullName>
        <ecNumber evidence="3 10">3.2.1.2</ecNumber>
    </recommendedName>
</protein>
<dbReference type="PROSITE" id="PS00506">
    <property type="entry name" value="BETA_AMYLASE_1"/>
    <property type="match status" value="1"/>
</dbReference>
<feature type="compositionally biased region" description="Low complexity" evidence="11">
    <location>
        <begin position="991"/>
        <end position="1005"/>
    </location>
</feature>
<feature type="region of interest" description="Disordered" evidence="11">
    <location>
        <begin position="1803"/>
        <end position="1850"/>
    </location>
</feature>
<dbReference type="SUPFAM" id="SSF51445">
    <property type="entry name" value="(Trans)glycosidases"/>
    <property type="match status" value="2"/>
</dbReference>
<feature type="binding site" evidence="9">
    <location>
        <position position="401"/>
    </location>
    <ligand>
        <name>substrate</name>
    </ligand>
</feature>
<evidence type="ECO:0000313" key="14">
    <source>
        <dbReference type="Proteomes" id="UP000279271"/>
    </source>
</evidence>
<evidence type="ECO:0000256" key="4">
    <source>
        <dbReference type="ARBA" id="ARBA00022801"/>
    </source>
</evidence>
<evidence type="ECO:0000256" key="10">
    <source>
        <dbReference type="RuleBase" id="RU000509"/>
    </source>
</evidence>
<gene>
    <name evidence="13" type="ORF">APUTEX25_001243</name>
</gene>
<feature type="compositionally biased region" description="Basic and acidic residues" evidence="11">
    <location>
        <begin position="773"/>
        <end position="783"/>
    </location>
</feature>
<dbReference type="GO" id="GO:0000272">
    <property type="term" value="P:polysaccharide catabolic process"/>
    <property type="evidence" value="ECO:0007669"/>
    <property type="project" value="UniProtKB-KW"/>
</dbReference>
<evidence type="ECO:0000256" key="3">
    <source>
        <dbReference type="ARBA" id="ARBA00012594"/>
    </source>
</evidence>
<feature type="binding site" evidence="9">
    <location>
        <position position="96"/>
    </location>
    <ligand>
        <name>substrate</name>
    </ligand>
</feature>
<dbReference type="InterPro" id="IPR001554">
    <property type="entry name" value="Glyco_hydro_14"/>
</dbReference>
<feature type="compositionally biased region" description="Polar residues" evidence="11">
    <location>
        <begin position="1506"/>
        <end position="1515"/>
    </location>
</feature>
<proteinExistence type="inferred from homology"/>
<accession>A0A3M7KQC1</accession>
<dbReference type="EC" id="3.2.1.2" evidence="3 10"/>
<feature type="binding site" evidence="9">
    <location>
        <begin position="482"/>
        <end position="483"/>
    </location>
    <ligand>
        <name>substrate</name>
    </ligand>
</feature>
<feature type="region of interest" description="Disordered" evidence="11">
    <location>
        <begin position="752"/>
        <end position="783"/>
    </location>
</feature>
<feature type="active site" description="Proton donor" evidence="8">
    <location>
        <position position="194"/>
    </location>
</feature>
<feature type="region of interest" description="Disordered" evidence="11">
    <location>
        <begin position="983"/>
        <end position="1023"/>
    </location>
</feature>
<keyword evidence="5 10" id="KW-0119">Carbohydrate metabolism</keyword>
<feature type="binding site" evidence="9">
    <location>
        <position position="511"/>
    </location>
    <ligand>
        <name>substrate</name>
    </ligand>
</feature>
<feature type="region of interest" description="Disordered" evidence="11">
    <location>
        <begin position="1496"/>
        <end position="1525"/>
    </location>
</feature>
<keyword evidence="4 10" id="KW-0378">Hydrolase</keyword>
<evidence type="ECO:0000256" key="8">
    <source>
        <dbReference type="PIRSR" id="PIRSR601554-1"/>
    </source>
</evidence>
<feature type="compositionally biased region" description="Acidic residues" evidence="11">
    <location>
        <begin position="753"/>
        <end position="762"/>
    </location>
</feature>
<evidence type="ECO:0000256" key="9">
    <source>
        <dbReference type="PIRSR" id="PIRSR601554-2"/>
    </source>
</evidence>
<comment type="catalytic activity">
    <reaction evidence="1 10">
        <text>Hydrolysis of (1-&gt;4)-alpha-D-glucosidic linkages in polysaccharides so as to remove successive maltose units from the non-reducing ends of the chains.</text>
        <dbReference type="EC" id="3.2.1.2"/>
    </reaction>
</comment>
<evidence type="ECO:0000313" key="13">
    <source>
        <dbReference type="EMBL" id="RMZ52049.1"/>
    </source>
</evidence>
<feature type="domain" description="RAVE complex protein Rav1 C-terminal" evidence="12">
    <location>
        <begin position="1651"/>
        <end position="1783"/>
    </location>
</feature>
<dbReference type="InterPro" id="IPR015943">
    <property type="entry name" value="WD40/YVTN_repeat-like_dom_sf"/>
</dbReference>
<evidence type="ECO:0000256" key="1">
    <source>
        <dbReference type="ARBA" id="ARBA00000546"/>
    </source>
</evidence>
<evidence type="ECO:0000256" key="7">
    <source>
        <dbReference type="ARBA" id="ARBA00023326"/>
    </source>
</evidence>
<dbReference type="EMBL" id="QOKY01000215">
    <property type="protein sequence ID" value="RMZ52049.1"/>
    <property type="molecule type" value="Genomic_DNA"/>
</dbReference>
<name>A0A3M7KQC1_AUXPR</name>
<keyword evidence="7 10" id="KW-0624">Polysaccharide degradation</keyword>
<dbReference type="Gene3D" id="2.130.10.10">
    <property type="entry name" value="YVTN repeat-like/Quinoprotein amine dehydrogenase"/>
    <property type="match status" value="1"/>
</dbReference>
<feature type="region of interest" description="Disordered" evidence="11">
    <location>
        <begin position="297"/>
        <end position="338"/>
    </location>
</feature>